<dbReference type="SUPFAM" id="SSF81464">
    <property type="entry name" value="Cytochrome c oxidase subunit II-like, transmembrane region"/>
    <property type="match status" value="1"/>
</dbReference>
<dbReference type="GO" id="GO:0004129">
    <property type="term" value="F:cytochrome-c oxidase activity"/>
    <property type="evidence" value="ECO:0007669"/>
    <property type="project" value="UniProtKB-EC"/>
</dbReference>
<evidence type="ECO:0000313" key="20">
    <source>
        <dbReference type="Proteomes" id="UP000094828"/>
    </source>
</evidence>
<evidence type="ECO:0000256" key="9">
    <source>
        <dbReference type="ARBA" id="ARBA00022989"/>
    </source>
</evidence>
<feature type="domain" description="Cytochrome oxidase subunit II copper A binding" evidence="17">
    <location>
        <begin position="117"/>
        <end position="240"/>
    </location>
</feature>
<dbReference type="Proteomes" id="UP000094828">
    <property type="component" value="Unassembled WGS sequence"/>
</dbReference>
<protein>
    <recommendedName>
        <fullName evidence="14">Cytochrome c oxidase subunit 2</fullName>
        <ecNumber evidence="14">7.1.1.9</ecNumber>
    </recommendedName>
</protein>
<evidence type="ECO:0000256" key="5">
    <source>
        <dbReference type="ARBA" id="ARBA00022692"/>
    </source>
</evidence>
<comment type="subcellular location">
    <subcellularLocation>
        <location evidence="13">Cell membrane</location>
        <topology evidence="13">Multi-pass membrane protein</topology>
    </subcellularLocation>
    <subcellularLocation>
        <location evidence="1">Membrane</location>
        <topology evidence="1">Multi-pass membrane protein</topology>
    </subcellularLocation>
</comment>
<dbReference type="GO" id="GO:0042773">
    <property type="term" value="P:ATP synthesis coupled electron transport"/>
    <property type="evidence" value="ECO:0007669"/>
    <property type="project" value="TreeGrafter"/>
</dbReference>
<dbReference type="InterPro" id="IPR011759">
    <property type="entry name" value="Cyt_c_oxidase_su2_TM_dom"/>
</dbReference>
<dbReference type="SUPFAM" id="SSF49503">
    <property type="entry name" value="Cupredoxins"/>
    <property type="match status" value="1"/>
</dbReference>
<dbReference type="InterPro" id="IPR008972">
    <property type="entry name" value="Cupredoxin"/>
</dbReference>
<evidence type="ECO:0000256" key="4">
    <source>
        <dbReference type="ARBA" id="ARBA00022660"/>
    </source>
</evidence>
<accession>A0A1C3EFD7</accession>
<keyword evidence="10 14" id="KW-0186">Copper</keyword>
<dbReference type="InterPro" id="IPR036257">
    <property type="entry name" value="Cyt_c_oxidase_su2_TM_sf"/>
</dbReference>
<evidence type="ECO:0000259" key="17">
    <source>
        <dbReference type="PROSITE" id="PS50857"/>
    </source>
</evidence>
<keyword evidence="20" id="KW-1185">Reference proteome</keyword>
<keyword evidence="3 13" id="KW-0813">Transport</keyword>
<dbReference type="GO" id="GO:0016491">
    <property type="term" value="F:oxidoreductase activity"/>
    <property type="evidence" value="ECO:0007669"/>
    <property type="project" value="InterPro"/>
</dbReference>
<feature type="transmembrane region" description="Helical" evidence="16">
    <location>
        <begin position="37"/>
        <end position="62"/>
    </location>
</feature>
<keyword evidence="4 13" id="KW-0679">Respiratory chain</keyword>
<dbReference type="PROSITE" id="PS00078">
    <property type="entry name" value="COX2"/>
    <property type="match status" value="1"/>
</dbReference>
<evidence type="ECO:0000256" key="11">
    <source>
        <dbReference type="ARBA" id="ARBA00023136"/>
    </source>
</evidence>
<dbReference type="Gene3D" id="1.10.287.90">
    <property type="match status" value="1"/>
</dbReference>
<dbReference type="InterPro" id="IPR002429">
    <property type="entry name" value="CcO_II-like_C"/>
</dbReference>
<name>A0A1C3EFD7_9PLAN</name>
<keyword evidence="8 13" id="KW-0249">Electron transport</keyword>
<comment type="function">
    <text evidence="12 14">Subunits I and II form the functional core of the enzyme complex. Electrons originating in cytochrome c are transferred via heme a and Cu(A) to the binuclear center formed by heme a3 and Cu(B).</text>
</comment>
<dbReference type="InterPro" id="IPR014222">
    <property type="entry name" value="Cyt_c_oxidase_su2"/>
</dbReference>
<dbReference type="STRING" id="1841610.A6X21_21905"/>
<evidence type="ECO:0000256" key="16">
    <source>
        <dbReference type="SAM" id="Phobius"/>
    </source>
</evidence>
<dbReference type="GO" id="GO:0005507">
    <property type="term" value="F:copper ion binding"/>
    <property type="evidence" value="ECO:0007669"/>
    <property type="project" value="InterPro"/>
</dbReference>
<comment type="catalytic activity">
    <reaction evidence="14">
        <text>4 Fe(II)-[cytochrome c] + O2 + 8 H(+)(in) = 4 Fe(III)-[cytochrome c] + 2 H2O + 4 H(+)(out)</text>
        <dbReference type="Rhea" id="RHEA:11436"/>
        <dbReference type="Rhea" id="RHEA-COMP:10350"/>
        <dbReference type="Rhea" id="RHEA-COMP:14399"/>
        <dbReference type="ChEBI" id="CHEBI:15377"/>
        <dbReference type="ChEBI" id="CHEBI:15378"/>
        <dbReference type="ChEBI" id="CHEBI:15379"/>
        <dbReference type="ChEBI" id="CHEBI:29033"/>
        <dbReference type="ChEBI" id="CHEBI:29034"/>
        <dbReference type="EC" id="7.1.1.9"/>
    </reaction>
</comment>
<sequence>MSWAALAVALCLAAPSLGWWFPDTGEAMSSIGRRIDGLFYIILWITSIVFVGTQIALGYVLWKGAVKPAHEKATYSHGNHTLEVIWTVIPGIVLLFIAIYQMDVWAAFRMRNYAPGEIEAIAEVTARQFEWRIRYPAPGKPLMPMPQPDDVYTVNDLRIPVGRPVSISLRSGDVQHSFFVPVLRIKQDALPGTVIPVWFDALQPGSYDLVCAELCGWGHYKMKARVLATSEELFQKWKQEAVLLQADDGLQSASPAESTAADQAQTSTP</sequence>
<evidence type="ECO:0000256" key="2">
    <source>
        <dbReference type="ARBA" id="ARBA00007866"/>
    </source>
</evidence>
<keyword evidence="9 16" id="KW-1133">Transmembrane helix</keyword>
<dbReference type="NCBIfam" id="TIGR02866">
    <property type="entry name" value="CoxB"/>
    <property type="match status" value="1"/>
</dbReference>
<comment type="cofactor">
    <cofactor evidence="14">
        <name>Cu cation</name>
        <dbReference type="ChEBI" id="CHEBI:23378"/>
    </cofactor>
    <text evidence="14">Binds a copper A center.</text>
</comment>
<evidence type="ECO:0000256" key="14">
    <source>
        <dbReference type="RuleBase" id="RU004024"/>
    </source>
</evidence>
<comment type="similarity">
    <text evidence="2 13">Belongs to the cytochrome c oxidase subunit 2 family.</text>
</comment>
<dbReference type="AlphaFoldDB" id="A0A1C3EFD7"/>
<dbReference type="OrthoDB" id="9773456at2"/>
<dbReference type="PROSITE" id="PS50857">
    <property type="entry name" value="COX2_CUA"/>
    <property type="match status" value="1"/>
</dbReference>
<dbReference type="EMBL" id="LYDR01000072">
    <property type="protein sequence ID" value="ODA31929.1"/>
    <property type="molecule type" value="Genomic_DNA"/>
</dbReference>
<dbReference type="InterPro" id="IPR045187">
    <property type="entry name" value="CcO_II"/>
</dbReference>
<evidence type="ECO:0000256" key="15">
    <source>
        <dbReference type="SAM" id="MobiDB-lite"/>
    </source>
</evidence>
<evidence type="ECO:0000259" key="18">
    <source>
        <dbReference type="PROSITE" id="PS50999"/>
    </source>
</evidence>
<keyword evidence="7" id="KW-1278">Translocase</keyword>
<evidence type="ECO:0000256" key="6">
    <source>
        <dbReference type="ARBA" id="ARBA00022723"/>
    </source>
</evidence>
<evidence type="ECO:0000256" key="12">
    <source>
        <dbReference type="ARBA" id="ARBA00024688"/>
    </source>
</evidence>
<dbReference type="GO" id="GO:0005886">
    <property type="term" value="C:plasma membrane"/>
    <property type="evidence" value="ECO:0007669"/>
    <property type="project" value="UniProtKB-SubCell"/>
</dbReference>
<gene>
    <name evidence="19" type="ORF">A6X21_21905</name>
</gene>
<dbReference type="PANTHER" id="PTHR22888">
    <property type="entry name" value="CYTOCHROME C OXIDASE, SUBUNIT II"/>
    <property type="match status" value="1"/>
</dbReference>
<dbReference type="Gene3D" id="2.60.40.420">
    <property type="entry name" value="Cupredoxins - blue copper proteins"/>
    <property type="match status" value="1"/>
</dbReference>
<feature type="compositionally biased region" description="Polar residues" evidence="15">
    <location>
        <begin position="251"/>
        <end position="269"/>
    </location>
</feature>
<comment type="caution">
    <text evidence="19">The sequence shown here is derived from an EMBL/GenBank/DDBJ whole genome shotgun (WGS) entry which is preliminary data.</text>
</comment>
<evidence type="ECO:0000256" key="3">
    <source>
        <dbReference type="ARBA" id="ARBA00022448"/>
    </source>
</evidence>
<dbReference type="EC" id="7.1.1.9" evidence="14"/>
<keyword evidence="6 14" id="KW-0479">Metal-binding</keyword>
<feature type="transmembrane region" description="Helical" evidence="16">
    <location>
        <begin position="83"/>
        <end position="102"/>
    </location>
</feature>
<reference evidence="19 20" key="1">
    <citation type="submission" date="2016-05" db="EMBL/GenBank/DDBJ databases">
        <title>Genomic and physiological characterization of Planctopirus sp. isolated from fresh water lake.</title>
        <authorList>
            <person name="Subhash Y."/>
            <person name="Ramana C."/>
        </authorList>
    </citation>
    <scope>NUCLEOTIDE SEQUENCE [LARGE SCALE GENOMIC DNA]</scope>
    <source>
        <strain evidence="19 20">JC280</strain>
    </source>
</reference>
<dbReference type="Pfam" id="PF00116">
    <property type="entry name" value="COX2"/>
    <property type="match status" value="1"/>
</dbReference>
<organism evidence="19 20">
    <name type="scientific">Planctopirus hydrillae</name>
    <dbReference type="NCBI Taxonomy" id="1841610"/>
    <lineage>
        <taxon>Bacteria</taxon>
        <taxon>Pseudomonadati</taxon>
        <taxon>Planctomycetota</taxon>
        <taxon>Planctomycetia</taxon>
        <taxon>Planctomycetales</taxon>
        <taxon>Planctomycetaceae</taxon>
        <taxon>Planctopirus</taxon>
    </lineage>
</organism>
<evidence type="ECO:0000256" key="10">
    <source>
        <dbReference type="ARBA" id="ARBA00023008"/>
    </source>
</evidence>
<evidence type="ECO:0000313" key="19">
    <source>
        <dbReference type="EMBL" id="ODA31929.1"/>
    </source>
</evidence>
<keyword evidence="11 16" id="KW-0472">Membrane</keyword>
<dbReference type="Pfam" id="PF02790">
    <property type="entry name" value="COX2_TM"/>
    <property type="match status" value="1"/>
</dbReference>
<feature type="domain" description="Cytochrome oxidase subunit II transmembrane region profile" evidence="18">
    <location>
        <begin position="16"/>
        <end position="112"/>
    </location>
</feature>
<dbReference type="InterPro" id="IPR001505">
    <property type="entry name" value="Copper_CuA"/>
</dbReference>
<dbReference type="PRINTS" id="PR01166">
    <property type="entry name" value="CYCOXIDASEII"/>
</dbReference>
<evidence type="ECO:0000256" key="7">
    <source>
        <dbReference type="ARBA" id="ARBA00022967"/>
    </source>
</evidence>
<evidence type="ECO:0000256" key="1">
    <source>
        <dbReference type="ARBA" id="ARBA00004141"/>
    </source>
</evidence>
<feature type="region of interest" description="Disordered" evidence="15">
    <location>
        <begin position="250"/>
        <end position="269"/>
    </location>
</feature>
<evidence type="ECO:0000256" key="13">
    <source>
        <dbReference type="RuleBase" id="RU000456"/>
    </source>
</evidence>
<dbReference type="PROSITE" id="PS50999">
    <property type="entry name" value="COX2_TM"/>
    <property type="match status" value="1"/>
</dbReference>
<keyword evidence="5 13" id="KW-0812">Transmembrane</keyword>
<evidence type="ECO:0000256" key="8">
    <source>
        <dbReference type="ARBA" id="ARBA00022982"/>
    </source>
</evidence>
<dbReference type="PANTHER" id="PTHR22888:SF9">
    <property type="entry name" value="CYTOCHROME C OXIDASE SUBUNIT 2"/>
    <property type="match status" value="1"/>
</dbReference>
<proteinExistence type="inferred from homology"/>